<evidence type="ECO:0000256" key="1">
    <source>
        <dbReference type="SAM" id="SignalP"/>
    </source>
</evidence>
<feature type="signal peptide" evidence="1">
    <location>
        <begin position="1"/>
        <end position="18"/>
    </location>
</feature>
<dbReference type="Proteomes" id="UP000538147">
    <property type="component" value="Unassembled WGS sequence"/>
</dbReference>
<dbReference type="Gene3D" id="2.40.50.870">
    <property type="entry name" value="Protein of unknown function (DUF3299)"/>
    <property type="match status" value="1"/>
</dbReference>
<dbReference type="RefSeq" id="WP_184195546.1">
    <property type="nucleotide sequence ID" value="NZ_BMOX01000206.1"/>
</dbReference>
<proteinExistence type="predicted"/>
<evidence type="ECO:0000313" key="3">
    <source>
        <dbReference type="Proteomes" id="UP000538147"/>
    </source>
</evidence>
<dbReference type="Pfam" id="PF11736">
    <property type="entry name" value="DUF3299"/>
    <property type="match status" value="1"/>
</dbReference>
<name>A0A841L9R7_9SPHN</name>
<keyword evidence="3" id="KW-1185">Reference proteome</keyword>
<dbReference type="EMBL" id="JACIIV010000004">
    <property type="protein sequence ID" value="MBB6226585.1"/>
    <property type="molecule type" value="Genomic_DNA"/>
</dbReference>
<protein>
    <recommendedName>
        <fullName evidence="4">DUF3299 domain-containing protein</fullName>
    </recommendedName>
</protein>
<evidence type="ECO:0008006" key="4">
    <source>
        <dbReference type="Google" id="ProtNLM"/>
    </source>
</evidence>
<gene>
    <name evidence="2" type="ORF">FHS79_000742</name>
</gene>
<evidence type="ECO:0000313" key="2">
    <source>
        <dbReference type="EMBL" id="MBB6226585.1"/>
    </source>
</evidence>
<organism evidence="2 3">
    <name type="scientific">Polymorphobacter multimanifer</name>
    <dbReference type="NCBI Taxonomy" id="1070431"/>
    <lineage>
        <taxon>Bacteria</taxon>
        <taxon>Pseudomonadati</taxon>
        <taxon>Pseudomonadota</taxon>
        <taxon>Alphaproteobacteria</taxon>
        <taxon>Sphingomonadales</taxon>
        <taxon>Sphingosinicellaceae</taxon>
        <taxon>Polymorphobacter</taxon>
    </lineage>
</organism>
<keyword evidence="1" id="KW-0732">Signal</keyword>
<reference evidence="2 3" key="1">
    <citation type="submission" date="2020-08" db="EMBL/GenBank/DDBJ databases">
        <title>Genomic Encyclopedia of Type Strains, Phase IV (KMG-IV): sequencing the most valuable type-strain genomes for metagenomic binning, comparative biology and taxonomic classification.</title>
        <authorList>
            <person name="Goeker M."/>
        </authorList>
    </citation>
    <scope>NUCLEOTIDE SEQUENCE [LARGE SCALE GENOMIC DNA]</scope>
    <source>
        <strain evidence="2 3">DSM 102189</strain>
    </source>
</reference>
<comment type="caution">
    <text evidence="2">The sequence shown here is derived from an EMBL/GenBank/DDBJ whole genome shotgun (WGS) entry which is preliminary data.</text>
</comment>
<dbReference type="AlphaFoldDB" id="A0A841L9R7"/>
<accession>A0A841L9R7</accession>
<sequence>MRLLIALALLATPAAVMAQGAPDRSLKPSESIWKPAPTPPGGVAWSVLESTKEVTRNDEKNLIRSKPVFPAAVKSLAGKRIKLNGYMLPLQNGTNQTHFVLLAYPPDCPFHLNPMPMQFVEVRAAAPVKVSYDVRTIEGVLTLHGEDEKGIFYKFSEAKEIG</sequence>
<dbReference type="InterPro" id="IPR021727">
    <property type="entry name" value="DUF3299"/>
</dbReference>
<feature type="chain" id="PRO_5033041567" description="DUF3299 domain-containing protein" evidence="1">
    <location>
        <begin position="19"/>
        <end position="162"/>
    </location>
</feature>